<dbReference type="Proteomes" id="UP001465755">
    <property type="component" value="Unassembled WGS sequence"/>
</dbReference>
<feature type="region of interest" description="Disordered" evidence="1">
    <location>
        <begin position="331"/>
        <end position="360"/>
    </location>
</feature>
<feature type="region of interest" description="Disordered" evidence="1">
    <location>
        <begin position="423"/>
        <end position="465"/>
    </location>
</feature>
<reference evidence="2 3" key="1">
    <citation type="journal article" date="2024" name="Nat. Commun.">
        <title>Phylogenomics reveals the evolutionary origins of lichenization in chlorophyte algae.</title>
        <authorList>
            <person name="Puginier C."/>
            <person name="Libourel C."/>
            <person name="Otte J."/>
            <person name="Skaloud P."/>
            <person name="Haon M."/>
            <person name="Grisel S."/>
            <person name="Petersen M."/>
            <person name="Berrin J.G."/>
            <person name="Delaux P.M."/>
            <person name="Dal Grande F."/>
            <person name="Keller J."/>
        </authorList>
    </citation>
    <scope>NUCLEOTIDE SEQUENCE [LARGE SCALE GENOMIC DNA]</scope>
    <source>
        <strain evidence="2 3">SAG 2036</strain>
    </source>
</reference>
<feature type="compositionally biased region" description="Polar residues" evidence="1">
    <location>
        <begin position="1049"/>
        <end position="1058"/>
    </location>
</feature>
<feature type="compositionally biased region" description="Low complexity" evidence="1">
    <location>
        <begin position="947"/>
        <end position="959"/>
    </location>
</feature>
<feature type="compositionally biased region" description="Polar residues" evidence="1">
    <location>
        <begin position="882"/>
        <end position="898"/>
    </location>
</feature>
<evidence type="ECO:0000256" key="1">
    <source>
        <dbReference type="SAM" id="MobiDB-lite"/>
    </source>
</evidence>
<keyword evidence="3" id="KW-1185">Reference proteome</keyword>
<feature type="compositionally biased region" description="Polar residues" evidence="1">
    <location>
        <begin position="435"/>
        <end position="452"/>
    </location>
</feature>
<feature type="region of interest" description="Disordered" evidence="1">
    <location>
        <begin position="268"/>
        <end position="307"/>
    </location>
</feature>
<sequence length="1327" mass="140509">MLASLPLRLLPFTAKQQAAYDKSGFVEEIAFKTVPSSGKLQIKQVLQRFMSSGIPAAALASQPPVWVDIREQRIAVPRGSKKPAYYLQFFLVDAQGQETLAAVGEDSGDAHYTYHTVPEIQEHGQLECRNRRELIAFLDRLRVTSQGGTWPPSEPSPDMGEEPEEAAGEGLDTEEGAFPHWVSFRVERTLDASQRRRSTWYLKDDRDRELPAVIGEERDTRDGHYTYSALAPFAEAFPLSCSNMGAVNHWLEARLAGLAPEPVQATDAEAVPTASGMPSGRKQAQSSGRARDRRHTRAASSHKAAQEDLWLEMEDASGGGASDAAVTQIRAPDWPPAPVPPTTVMQSAQEAGARRQRQELEQREHWALGQVEAEKQQRSSASLLTSAGVSALLFVQSTLEESEAAAADNWLHILRSALESLPSNVDTKGDREPGSSDTAPQEANGQPETTPVNVDHSAPSGNGVNALAHLLDYGSDYERTPDVEAPAGVTPMEDVHHGTDNGSIAAHADEKPGVINGHTTADQQAVGIKGKVLALVNACQALRQLGGMHATLRLIMKLSPTLETLHDHHEAIIAEMSRNISARASEAASLPASVAEGLNQGTVGALRGNMVPQVPRPIMPSQAPPRQPPVSGPAATATPAVIPPVSFAPPQQSAAAPHVATSAAAAMPLSSAPAAINSFQRPPMTFDPWAGPGSLAGPYPGMPAGGSMPGLLQTGVARRPYLAPQMTMRQALGPHAGPQSGAALSAHSSAPLMLNSPPSQLQSSASQAIPTAMLPSALGGRTGALIPGSYSANSAGSAAFAQQAQPCALARHVLERTSSDPAAHLSGNPAFSSTKCRCSCACGHAATLSAGHSCYGRCHRRFAAIATDSPCQATISRPTFSSAACKSGNASRNTSRHSSPAPPAAGEQRKPPTSSTRKGRSSLGRFVRRGAVEGAAAAKRGRSPVVSQGSQGAQPSGAGKEAVNEEDSDAEAEISPAAAKPPLKPQAQSAKAGKPPRARDSATPAQQPTRISARQAGLPAPAEPEAPADGRESEEPDEQQGSDKEDAQPSRQSSESRPTTATTAAKKSAGSSRKRTRTSQRQAMLQWQDTERRSGPRKSSRMPSLVMRYSDDLFNKKRESVDNPGTASKARRLSSGSRRASASSLQDQEAGSAEVKGSEAEEEAESDGQQEAEEGSENAPESGQGDDSSDEVEEERSSSGEDGALRSVLDSSKLTAEARQVIGKLQPYVRSQMRRVKDCKQGKVVSNLRDITAKVLDRLKGVELPAPACRHVQGKIKELQDMADKFEVSEQPEKGRLHRVSVLRLTLMSDQLWELAVEPAESKADSA</sequence>
<feature type="compositionally biased region" description="Low complexity" evidence="1">
    <location>
        <begin position="342"/>
        <end position="351"/>
    </location>
</feature>
<organism evidence="2 3">
    <name type="scientific">Symbiochloris irregularis</name>
    <dbReference type="NCBI Taxonomy" id="706552"/>
    <lineage>
        <taxon>Eukaryota</taxon>
        <taxon>Viridiplantae</taxon>
        <taxon>Chlorophyta</taxon>
        <taxon>core chlorophytes</taxon>
        <taxon>Trebouxiophyceae</taxon>
        <taxon>Trebouxiales</taxon>
        <taxon>Trebouxiaceae</taxon>
        <taxon>Symbiochloris</taxon>
    </lineage>
</organism>
<dbReference type="EMBL" id="JALJOQ010000010">
    <property type="protein sequence ID" value="KAK9811980.1"/>
    <property type="molecule type" value="Genomic_DNA"/>
</dbReference>
<gene>
    <name evidence="2" type="ORF">WJX73_005245</name>
</gene>
<feature type="compositionally biased region" description="Basic and acidic residues" evidence="1">
    <location>
        <begin position="1109"/>
        <end position="1121"/>
    </location>
</feature>
<feature type="compositionally biased region" description="Low complexity" evidence="1">
    <location>
        <begin position="1133"/>
        <end position="1155"/>
    </location>
</feature>
<feature type="compositionally biased region" description="Low complexity" evidence="1">
    <location>
        <begin position="975"/>
        <end position="992"/>
    </location>
</feature>
<feature type="compositionally biased region" description="Polar residues" evidence="1">
    <location>
        <begin position="1003"/>
        <end position="1012"/>
    </location>
</feature>
<feature type="compositionally biased region" description="Acidic residues" evidence="1">
    <location>
        <begin position="1160"/>
        <end position="1176"/>
    </location>
</feature>
<proteinExistence type="predicted"/>
<evidence type="ECO:0000313" key="3">
    <source>
        <dbReference type="Proteomes" id="UP001465755"/>
    </source>
</evidence>
<feature type="region of interest" description="Disordered" evidence="1">
    <location>
        <begin position="882"/>
        <end position="1212"/>
    </location>
</feature>
<protein>
    <submittedName>
        <fullName evidence="2">Uncharacterized protein</fullName>
    </submittedName>
</protein>
<comment type="caution">
    <text evidence="2">The sequence shown here is derived from an EMBL/GenBank/DDBJ whole genome shotgun (WGS) entry which is preliminary data.</text>
</comment>
<feature type="compositionally biased region" description="Acidic residues" evidence="1">
    <location>
        <begin position="159"/>
        <end position="171"/>
    </location>
</feature>
<feature type="region of interest" description="Disordered" evidence="1">
    <location>
        <begin position="145"/>
        <end position="171"/>
    </location>
</feature>
<feature type="compositionally biased region" description="Low complexity" evidence="1">
    <location>
        <begin position="1059"/>
        <end position="1071"/>
    </location>
</feature>
<name>A0AAW1PQE2_9CHLO</name>
<evidence type="ECO:0000313" key="2">
    <source>
        <dbReference type="EMBL" id="KAK9811980.1"/>
    </source>
</evidence>
<accession>A0AAW1PQE2</accession>